<reference evidence="6" key="1">
    <citation type="submission" date="2016-01" db="EMBL/GenBank/DDBJ databases">
        <title>Reference transcriptome for the parasite Schistocephalus solidus: insights into the molecular evolution of parasitism.</title>
        <authorList>
            <person name="Hebert F.O."/>
            <person name="Grambauer S."/>
            <person name="Barber I."/>
            <person name="Landry C.R."/>
            <person name="Aubin-Horth N."/>
        </authorList>
    </citation>
    <scope>NUCLEOTIDE SEQUENCE</scope>
</reference>
<dbReference type="SMART" id="SM00042">
    <property type="entry name" value="CUB"/>
    <property type="match status" value="3"/>
</dbReference>
<dbReference type="CDD" id="cd00041">
    <property type="entry name" value="CUB"/>
    <property type="match status" value="3"/>
</dbReference>
<dbReference type="PANTHER" id="PTHR24251:SF37">
    <property type="entry name" value="CUB DOMAIN-CONTAINING PROTEIN"/>
    <property type="match status" value="1"/>
</dbReference>
<keyword evidence="2" id="KW-1015">Disulfide bond</keyword>
<evidence type="ECO:0000256" key="3">
    <source>
        <dbReference type="PROSITE-ProRule" id="PRU00059"/>
    </source>
</evidence>
<gene>
    <name evidence="6" type="primary">TLL2</name>
    <name evidence="6" type="ORF">TR150996</name>
</gene>
<evidence type="ECO:0000256" key="2">
    <source>
        <dbReference type="ARBA" id="ARBA00023157"/>
    </source>
</evidence>
<feature type="signal peptide" evidence="4">
    <location>
        <begin position="1"/>
        <end position="22"/>
    </location>
</feature>
<accession>A0A0X3Q275</accession>
<keyword evidence="4" id="KW-0732">Signal</keyword>
<proteinExistence type="predicted"/>
<feature type="domain" description="CUB" evidence="5">
    <location>
        <begin position="215"/>
        <end position="355"/>
    </location>
</feature>
<feature type="domain" description="CUB" evidence="5">
    <location>
        <begin position="41"/>
        <end position="198"/>
    </location>
</feature>
<dbReference type="AlphaFoldDB" id="A0A0X3Q275"/>
<dbReference type="InterPro" id="IPR000859">
    <property type="entry name" value="CUB_dom"/>
</dbReference>
<dbReference type="Gene3D" id="2.60.120.290">
    <property type="entry name" value="Spermadhesin, CUB domain"/>
    <property type="match status" value="3"/>
</dbReference>
<dbReference type="EMBL" id="GEEE01005104">
    <property type="protein sequence ID" value="JAP58121.1"/>
    <property type="molecule type" value="Transcribed_RNA"/>
</dbReference>
<keyword evidence="1" id="KW-0677">Repeat</keyword>
<dbReference type="SUPFAM" id="SSF49854">
    <property type="entry name" value="Spermadhesin, CUB domain"/>
    <property type="match status" value="3"/>
</dbReference>
<feature type="chain" id="PRO_5007051443" evidence="4">
    <location>
        <begin position="23"/>
        <end position="651"/>
    </location>
</feature>
<sequence length="651" mass="73760">MNEFRVFLLAAILQLQNMFSKAVFQTSKAKEPLFLMKQSHCRCFHFSSHVRKQGIFKSPNYPYSYPAQIDCILYLFQALSDEIVQINFWSFHLPPPRFGVCFDYAAVLTQPPTANRTALWEVMDSSKLVSGNVTVSKALPSPSSSLHILCGGMNTLQRTVFFSRKNQLGIVFHTSNQQALLNPSSKTGVGFHGKYLFINASNFRTEGEMVNGSVCSYVIHSSALNLFTKKGKFFSPGYPSDYPETVQCTYTFIGQPDERVVLSFHLFQLSHAKPRNVEESSSSCLYDNQAMEKFDRVLIHELATSARSNFHTIARICGSLPSFQIVSSEAVLQMTFLSFPNSQKSRGFAGEYAFLKKSNVRPTPWKLNMPTDFEEQAIRRSQVEYINTFQDNSSSVLDNARTLQTKTPHHEIRKGKANSQNILNSDSAALLHPCRQQDPKLHFTTTIASTNTTEGTITSPHFPSPYPKCVNATVFFIGQTHERVYLQFLLLELGDHTRCNKRYAAGDKIQFYDGPSTKSPPQMSICGSQHSVFGNQKSRSEVYPFSIVSSGNHFTMQFTADDFSGQFEFGYRAVYRFEVMRQWMYKADHQARTQKGLVVAQQVAVTKTVQKKHLTTKTKSVSNTSCNHRVNFWMKILFCYGTFALLLRTIL</sequence>
<feature type="domain" description="CUB" evidence="5">
    <location>
        <begin position="443"/>
        <end position="578"/>
    </location>
</feature>
<protein>
    <submittedName>
        <fullName evidence="6">Tolloid-like protein 2</fullName>
    </submittedName>
</protein>
<organism evidence="6">
    <name type="scientific">Schistocephalus solidus</name>
    <name type="common">Tapeworm</name>
    <dbReference type="NCBI Taxonomy" id="70667"/>
    <lineage>
        <taxon>Eukaryota</taxon>
        <taxon>Metazoa</taxon>
        <taxon>Spiralia</taxon>
        <taxon>Lophotrochozoa</taxon>
        <taxon>Platyhelminthes</taxon>
        <taxon>Cestoda</taxon>
        <taxon>Eucestoda</taxon>
        <taxon>Diphyllobothriidea</taxon>
        <taxon>Diphyllobothriidae</taxon>
        <taxon>Schistocephalus</taxon>
    </lineage>
</organism>
<evidence type="ECO:0000256" key="4">
    <source>
        <dbReference type="SAM" id="SignalP"/>
    </source>
</evidence>
<evidence type="ECO:0000256" key="1">
    <source>
        <dbReference type="ARBA" id="ARBA00022737"/>
    </source>
</evidence>
<dbReference type="PANTHER" id="PTHR24251">
    <property type="entry name" value="OVOCHYMASE-RELATED"/>
    <property type="match status" value="1"/>
</dbReference>
<dbReference type="PROSITE" id="PS01180">
    <property type="entry name" value="CUB"/>
    <property type="match status" value="3"/>
</dbReference>
<evidence type="ECO:0000313" key="6">
    <source>
        <dbReference type="EMBL" id="JAP58121.1"/>
    </source>
</evidence>
<dbReference type="InterPro" id="IPR035914">
    <property type="entry name" value="Sperma_CUB_dom_sf"/>
</dbReference>
<name>A0A0X3Q275_SCHSO</name>
<dbReference type="Pfam" id="PF00431">
    <property type="entry name" value="CUB"/>
    <property type="match status" value="2"/>
</dbReference>
<evidence type="ECO:0000259" key="5">
    <source>
        <dbReference type="PROSITE" id="PS01180"/>
    </source>
</evidence>
<comment type="caution">
    <text evidence="3">Lacks conserved residue(s) required for the propagation of feature annotation.</text>
</comment>